<keyword evidence="2" id="KW-1185">Reference proteome</keyword>
<dbReference type="EMBL" id="JAIQCV010000005">
    <property type="protein sequence ID" value="KAH1097099.1"/>
    <property type="molecule type" value="Genomic_DNA"/>
</dbReference>
<gene>
    <name evidence="1" type="ORF">J1N35_014020</name>
</gene>
<evidence type="ECO:0000313" key="2">
    <source>
        <dbReference type="Proteomes" id="UP000828251"/>
    </source>
</evidence>
<dbReference type="AlphaFoldDB" id="A0A9D4A8X1"/>
<name>A0A9D4A8X1_9ROSI</name>
<reference evidence="1 2" key="1">
    <citation type="journal article" date="2021" name="Plant Biotechnol. J.">
        <title>Multi-omics assisted identification of the key and species-specific regulatory components of drought-tolerant mechanisms in Gossypium stocksii.</title>
        <authorList>
            <person name="Yu D."/>
            <person name="Ke L."/>
            <person name="Zhang D."/>
            <person name="Wu Y."/>
            <person name="Sun Y."/>
            <person name="Mei J."/>
            <person name="Sun J."/>
            <person name="Sun Y."/>
        </authorList>
    </citation>
    <scope>NUCLEOTIDE SEQUENCE [LARGE SCALE GENOMIC DNA]</scope>
    <source>
        <strain evidence="2">cv. E1</strain>
        <tissue evidence="1">Leaf</tissue>
    </source>
</reference>
<proteinExistence type="predicted"/>
<organism evidence="1 2">
    <name type="scientific">Gossypium stocksii</name>
    <dbReference type="NCBI Taxonomy" id="47602"/>
    <lineage>
        <taxon>Eukaryota</taxon>
        <taxon>Viridiplantae</taxon>
        <taxon>Streptophyta</taxon>
        <taxon>Embryophyta</taxon>
        <taxon>Tracheophyta</taxon>
        <taxon>Spermatophyta</taxon>
        <taxon>Magnoliopsida</taxon>
        <taxon>eudicotyledons</taxon>
        <taxon>Gunneridae</taxon>
        <taxon>Pentapetalae</taxon>
        <taxon>rosids</taxon>
        <taxon>malvids</taxon>
        <taxon>Malvales</taxon>
        <taxon>Malvaceae</taxon>
        <taxon>Malvoideae</taxon>
        <taxon>Gossypium</taxon>
    </lineage>
</organism>
<sequence length="144" mass="16773">MEAVLESPTDKDDLLEPHCIVVRQSFSIKEKNIYTLAPLKPKDVYKDQLEMMKFCEMVKGKENFEKTKRKETLSDKSLLDGSLLDFKDPLMDFQLHYSTTDEPFYLWERGKLNIDNSPQVLQAKYSRMNLLEEGGNDVSLKAQF</sequence>
<evidence type="ECO:0000313" key="1">
    <source>
        <dbReference type="EMBL" id="KAH1097099.1"/>
    </source>
</evidence>
<accession>A0A9D4A8X1</accession>
<comment type="caution">
    <text evidence="1">The sequence shown here is derived from an EMBL/GenBank/DDBJ whole genome shotgun (WGS) entry which is preliminary data.</text>
</comment>
<protein>
    <submittedName>
        <fullName evidence="1">Uncharacterized protein</fullName>
    </submittedName>
</protein>
<dbReference type="Proteomes" id="UP000828251">
    <property type="component" value="Unassembled WGS sequence"/>
</dbReference>